<keyword evidence="5" id="KW-0274">FAD</keyword>
<evidence type="ECO:0000313" key="11">
    <source>
        <dbReference type="Proteomes" id="UP000184073"/>
    </source>
</evidence>
<dbReference type="GO" id="GO:0003995">
    <property type="term" value="F:acyl-CoA dehydrogenase activity"/>
    <property type="evidence" value="ECO:0007669"/>
    <property type="project" value="TreeGrafter"/>
</dbReference>
<dbReference type="SUPFAM" id="SSF56645">
    <property type="entry name" value="Acyl-CoA dehydrogenase NM domain-like"/>
    <property type="match status" value="1"/>
</dbReference>
<feature type="chain" id="PRO_5012047108" description="SUN domain-containing protein" evidence="8">
    <location>
        <begin position="28"/>
        <end position="1365"/>
    </location>
</feature>
<evidence type="ECO:0000313" key="10">
    <source>
        <dbReference type="EMBL" id="OJI99014.1"/>
    </source>
</evidence>
<gene>
    <name evidence="10" type="ORF">ASPVEDRAFT_125954</name>
</gene>
<feature type="region of interest" description="Disordered" evidence="7">
    <location>
        <begin position="742"/>
        <end position="858"/>
    </location>
</feature>
<dbReference type="Gene3D" id="2.40.110.10">
    <property type="entry name" value="Butyryl-CoA Dehydrogenase, subunit A, domain 2"/>
    <property type="match status" value="1"/>
</dbReference>
<dbReference type="Pfam" id="PF02771">
    <property type="entry name" value="Acyl-CoA_dh_N"/>
    <property type="match status" value="1"/>
</dbReference>
<dbReference type="Pfam" id="PF05032">
    <property type="entry name" value="Spo12"/>
    <property type="match status" value="1"/>
</dbReference>
<dbReference type="InterPro" id="IPR046373">
    <property type="entry name" value="Acyl-CoA_Oxase/DH_mid-dom_sf"/>
</dbReference>
<dbReference type="GO" id="GO:0050660">
    <property type="term" value="F:flavin adenine dinucleotide binding"/>
    <property type="evidence" value="ECO:0007669"/>
    <property type="project" value="InterPro"/>
</dbReference>
<feature type="region of interest" description="Disordered" evidence="7">
    <location>
        <begin position="471"/>
        <end position="583"/>
    </location>
</feature>
<feature type="compositionally biased region" description="Polar residues" evidence="7">
    <location>
        <begin position="841"/>
        <end position="858"/>
    </location>
</feature>
<dbReference type="GO" id="GO:0033539">
    <property type="term" value="P:fatty acid beta-oxidation using acyl-CoA dehydrogenase"/>
    <property type="evidence" value="ECO:0007669"/>
    <property type="project" value="TreeGrafter"/>
</dbReference>
<dbReference type="FunFam" id="2.60.120.260:FF:000082">
    <property type="entry name" value="Sad1/UNC domain protein"/>
    <property type="match status" value="1"/>
</dbReference>
<keyword evidence="6" id="KW-0560">Oxidoreductase</keyword>
<proteinExistence type="inferred from homology"/>
<dbReference type="Pfam" id="PF00441">
    <property type="entry name" value="Acyl-CoA_dh_1"/>
    <property type="match status" value="1"/>
</dbReference>
<evidence type="ECO:0000256" key="3">
    <source>
        <dbReference type="ARBA" id="ARBA00011738"/>
    </source>
</evidence>
<evidence type="ECO:0000256" key="1">
    <source>
        <dbReference type="ARBA" id="ARBA00001974"/>
    </source>
</evidence>
<dbReference type="PROSITE" id="PS51469">
    <property type="entry name" value="SUN"/>
    <property type="match status" value="1"/>
</dbReference>
<dbReference type="Gene3D" id="1.20.140.10">
    <property type="entry name" value="Butyryl-CoA Dehydrogenase, subunit A, domain 3"/>
    <property type="match status" value="1"/>
</dbReference>
<comment type="subunit">
    <text evidence="3">Homodimer.</text>
</comment>
<dbReference type="InterPro" id="IPR012919">
    <property type="entry name" value="SUN_dom"/>
</dbReference>
<feature type="compositionally biased region" description="Polar residues" evidence="7">
    <location>
        <begin position="520"/>
        <end position="556"/>
    </location>
</feature>
<dbReference type="PANTHER" id="PTHR48083">
    <property type="entry name" value="MEDIUM-CHAIN SPECIFIC ACYL-COA DEHYDROGENASE, MITOCHONDRIAL-RELATED"/>
    <property type="match status" value="1"/>
</dbReference>
<dbReference type="FunFam" id="2.40.110.10:FF:000002">
    <property type="entry name" value="Acyl-CoA dehydrogenase fadE12"/>
    <property type="match status" value="1"/>
</dbReference>
<feature type="compositionally biased region" description="Low complexity" evidence="7">
    <location>
        <begin position="742"/>
        <end position="757"/>
    </location>
</feature>
<keyword evidence="11" id="KW-1185">Reference proteome</keyword>
<dbReference type="Gene3D" id="2.60.120.260">
    <property type="entry name" value="Galactose-binding domain-like"/>
    <property type="match status" value="1"/>
</dbReference>
<dbReference type="SUPFAM" id="SSF47203">
    <property type="entry name" value="Acyl-CoA dehydrogenase C-terminal domain-like"/>
    <property type="match status" value="1"/>
</dbReference>
<dbReference type="InterPro" id="IPR013786">
    <property type="entry name" value="AcylCoA_DH/ox_N"/>
</dbReference>
<dbReference type="InterPro" id="IPR009075">
    <property type="entry name" value="AcylCo_DH/oxidase_C"/>
</dbReference>
<evidence type="ECO:0000256" key="4">
    <source>
        <dbReference type="ARBA" id="ARBA00022630"/>
    </source>
</evidence>
<evidence type="ECO:0000256" key="6">
    <source>
        <dbReference type="ARBA" id="ARBA00023002"/>
    </source>
</evidence>
<dbReference type="InterPro" id="IPR007727">
    <property type="entry name" value="Spo12"/>
</dbReference>
<dbReference type="Pfam" id="PF02770">
    <property type="entry name" value="Acyl-CoA_dh_M"/>
    <property type="match status" value="1"/>
</dbReference>
<dbReference type="InterPro" id="IPR009100">
    <property type="entry name" value="AcylCoA_DH/oxidase_NM_dom_sf"/>
</dbReference>
<accession>A0A1L9PC41</accession>
<dbReference type="OrthoDB" id="434771at2759"/>
<evidence type="ECO:0000256" key="5">
    <source>
        <dbReference type="ARBA" id="ARBA00022827"/>
    </source>
</evidence>
<keyword evidence="4" id="KW-0285">Flavoprotein</keyword>
<dbReference type="Proteomes" id="UP000184073">
    <property type="component" value="Unassembled WGS sequence"/>
</dbReference>
<feature type="domain" description="SUN" evidence="9">
    <location>
        <begin position="221"/>
        <end position="390"/>
    </location>
</feature>
<feature type="compositionally biased region" description="Polar residues" evidence="7">
    <location>
        <begin position="88"/>
        <end position="101"/>
    </location>
</feature>
<dbReference type="PANTHER" id="PTHR48083:SF13">
    <property type="entry name" value="ACYL-COA DEHYDROGENASE FAMILY MEMBER 11"/>
    <property type="match status" value="1"/>
</dbReference>
<organism evidence="10 11">
    <name type="scientific">Aspergillus versicolor CBS 583.65</name>
    <dbReference type="NCBI Taxonomy" id="1036611"/>
    <lineage>
        <taxon>Eukaryota</taxon>
        <taxon>Fungi</taxon>
        <taxon>Dikarya</taxon>
        <taxon>Ascomycota</taxon>
        <taxon>Pezizomycotina</taxon>
        <taxon>Eurotiomycetes</taxon>
        <taxon>Eurotiomycetidae</taxon>
        <taxon>Eurotiales</taxon>
        <taxon>Aspergillaceae</taxon>
        <taxon>Aspergillus</taxon>
        <taxon>Aspergillus subgen. Nidulantes</taxon>
    </lineage>
</organism>
<dbReference type="RefSeq" id="XP_040664777.1">
    <property type="nucleotide sequence ID" value="XM_040806313.1"/>
</dbReference>
<sequence>MLVPRWSTTCWTSWAICMLAWILETGGETTIQQQQQPICLARDWREAEASILQWPTCIETQWDRRRNGELLAPTPTPQDQDPAKVIPESSSATVSVETGSAVSPPGREKEQELDTDSPLDNVNFLSFEDWKKQNLAKAGQSAENIGGNRRAGTVEKDRRRPTGINNALDSFGDDAEIELDFVGFGTDASEAAKTASAWETQVHSGASDGAPIPSDMPRTVGADVSEQGVPQAAGERSKDAGTTCKERFNYASFDCAATVLKTNPQAQGSSSVLIENKDSYMLNECRANNKFLILEMCDDILVDTVVLANYEFFSSIFHTFRVSVADRYPAKPDQWKELGIYEARNTREIQAFAVENPLIWARYLRIEFLTHYGNEFYCPLSLIRVHGTTMLEEYKHDGEARAEEDAPEELLELAQKPENALEKTDTPLPDSPDALVDAVEKHTPQTCPNSATPVELMLVGLTDLHKSDLQDAPKEFPASEGSTAPTSGQVAPSSPETPPSTGDSVSAIPSDTGDSKAQGVPSTSTQASMNTTSTAVSSDAAPQNATSDADTRSTGVSKDEQSAESTRVSTTQPPSANPTTQESFFKSVNKRLQMLETNSSLSLQYIEEQSRILRDAFNKVEKRQLSKTSTFLENLNVTVVNELKQFREQYDHAWRSVALEFEHQRIQYHTEIHSLSTQLGVLADELVFQKRVAVVQSIVVLLCFGLVLFTHGAAGGYIDLPRVQNMVSRSYSLRSSSPVFGLRSLPGSPGSTRPTSSYHTTGHRRQISDESQGGSFSPAVAYAPPTPTSDNDSGLSEDVRGPSPPVSADPRSVSDVVLPLLRSNSSPPDFNGENEGDDEGNSTPLAARSPNTHLASSNNEQDLKAASTTMNSMDHHRQVLQGKLDSQEKPQTYVSPSDDIMSPCSKKLSDLKGKRFKKYVPLHPIPPIAQPFVSDRAKKTLDLVEEFVEKECIPSEALFSAQLGVGEQRWNTNPAVMEELKVKARKIGLWNMFLPKNHFSQGAGFSNLEYGLMAEYLGKSKVASEATNNAAPDTGNMEVFAKYGNDQQKAQWLSPLLEGKIRSAFLMTEPDIASSDATNIQLDIRREGNEYVLNGSKWWSSGAGDPRCQIYLVMGKTDARNPDPYKQQSVVLVPASTPGVTIHRMLNVYGYDDAPHGHGHITFENVRVPLSAMVLGEGRGFEIIQGRLGPGRIHHAMRAIGAAERAVDWLIARINDDRKKPFGQPLSSHGVILEWLAKSRIEIDSARLVVLNAAIKIDQGNAKFALKEIAQAKVLVPQIALAVIDRAVQAYGAAGVSQDTPLANLWAMIRTLRIADGPDEVHLQQLGKRENKSRREEVVKRLAWQRELSDKNLTANGFPKTKSSL</sequence>
<feature type="region of interest" description="Disordered" evidence="7">
    <location>
        <begin position="69"/>
        <end position="120"/>
    </location>
</feature>
<dbReference type="STRING" id="1036611.A0A1L9PC41"/>
<protein>
    <recommendedName>
        <fullName evidence="9">SUN domain-containing protein</fullName>
    </recommendedName>
</protein>
<dbReference type="EMBL" id="KV878126">
    <property type="protein sequence ID" value="OJI99014.1"/>
    <property type="molecule type" value="Genomic_DNA"/>
</dbReference>
<comment type="cofactor">
    <cofactor evidence="1">
        <name>FAD</name>
        <dbReference type="ChEBI" id="CHEBI:57692"/>
    </cofactor>
</comment>
<dbReference type="Pfam" id="PF07738">
    <property type="entry name" value="Sad1_UNC"/>
    <property type="match status" value="1"/>
</dbReference>
<evidence type="ECO:0000259" key="9">
    <source>
        <dbReference type="PROSITE" id="PS51469"/>
    </source>
</evidence>
<dbReference type="InterPro" id="IPR006091">
    <property type="entry name" value="Acyl-CoA_Oxase/DH_mid-dom"/>
</dbReference>
<comment type="similarity">
    <text evidence="2">Belongs to the acyl-CoA dehydrogenase family.</text>
</comment>
<keyword evidence="8" id="KW-0732">Signal</keyword>
<dbReference type="InterPro" id="IPR036250">
    <property type="entry name" value="AcylCo_DH-like_C"/>
</dbReference>
<dbReference type="InterPro" id="IPR050741">
    <property type="entry name" value="Acyl-CoA_dehydrogenase"/>
</dbReference>
<dbReference type="GeneID" id="63721824"/>
<evidence type="ECO:0000256" key="2">
    <source>
        <dbReference type="ARBA" id="ARBA00009347"/>
    </source>
</evidence>
<dbReference type="GO" id="GO:0005737">
    <property type="term" value="C:cytoplasm"/>
    <property type="evidence" value="ECO:0007669"/>
    <property type="project" value="TreeGrafter"/>
</dbReference>
<evidence type="ECO:0000256" key="7">
    <source>
        <dbReference type="SAM" id="MobiDB-lite"/>
    </source>
</evidence>
<dbReference type="VEuPathDB" id="FungiDB:ASPVEDRAFT_125954"/>
<feature type="compositionally biased region" description="Polar residues" evidence="7">
    <location>
        <begin position="480"/>
        <end position="509"/>
    </location>
</feature>
<reference evidence="11" key="1">
    <citation type="journal article" date="2017" name="Genome Biol.">
        <title>Comparative genomics reveals high biological diversity and specific adaptations in the industrially and medically important fungal genus Aspergillus.</title>
        <authorList>
            <person name="de Vries R.P."/>
            <person name="Riley R."/>
            <person name="Wiebenga A."/>
            <person name="Aguilar-Osorio G."/>
            <person name="Amillis S."/>
            <person name="Uchima C.A."/>
            <person name="Anderluh G."/>
            <person name="Asadollahi M."/>
            <person name="Askin M."/>
            <person name="Barry K."/>
            <person name="Battaglia E."/>
            <person name="Bayram O."/>
            <person name="Benocci T."/>
            <person name="Braus-Stromeyer S.A."/>
            <person name="Caldana C."/>
            <person name="Canovas D."/>
            <person name="Cerqueira G.C."/>
            <person name="Chen F."/>
            <person name="Chen W."/>
            <person name="Choi C."/>
            <person name="Clum A."/>
            <person name="Dos Santos R.A."/>
            <person name="Damasio A.R."/>
            <person name="Diallinas G."/>
            <person name="Emri T."/>
            <person name="Fekete E."/>
            <person name="Flipphi M."/>
            <person name="Freyberg S."/>
            <person name="Gallo A."/>
            <person name="Gournas C."/>
            <person name="Habgood R."/>
            <person name="Hainaut M."/>
            <person name="Harispe M.L."/>
            <person name="Henrissat B."/>
            <person name="Hilden K.S."/>
            <person name="Hope R."/>
            <person name="Hossain A."/>
            <person name="Karabika E."/>
            <person name="Karaffa L."/>
            <person name="Karanyi Z."/>
            <person name="Krasevec N."/>
            <person name="Kuo A."/>
            <person name="Kusch H."/>
            <person name="LaButti K."/>
            <person name="Lagendijk E.L."/>
            <person name="Lapidus A."/>
            <person name="Levasseur A."/>
            <person name="Lindquist E."/>
            <person name="Lipzen A."/>
            <person name="Logrieco A.F."/>
            <person name="MacCabe A."/>
            <person name="Maekelae M.R."/>
            <person name="Malavazi I."/>
            <person name="Melin P."/>
            <person name="Meyer V."/>
            <person name="Mielnichuk N."/>
            <person name="Miskei M."/>
            <person name="Molnar A.P."/>
            <person name="Mule G."/>
            <person name="Ngan C.Y."/>
            <person name="Orejas M."/>
            <person name="Orosz E."/>
            <person name="Ouedraogo J.P."/>
            <person name="Overkamp K.M."/>
            <person name="Park H.-S."/>
            <person name="Perrone G."/>
            <person name="Piumi F."/>
            <person name="Punt P.J."/>
            <person name="Ram A.F."/>
            <person name="Ramon A."/>
            <person name="Rauscher S."/>
            <person name="Record E."/>
            <person name="Riano-Pachon D.M."/>
            <person name="Robert V."/>
            <person name="Roehrig J."/>
            <person name="Ruller R."/>
            <person name="Salamov A."/>
            <person name="Salih N.S."/>
            <person name="Samson R.A."/>
            <person name="Sandor E."/>
            <person name="Sanguinetti M."/>
            <person name="Schuetze T."/>
            <person name="Sepcic K."/>
            <person name="Shelest E."/>
            <person name="Sherlock G."/>
            <person name="Sophianopoulou V."/>
            <person name="Squina F.M."/>
            <person name="Sun H."/>
            <person name="Susca A."/>
            <person name="Todd R.B."/>
            <person name="Tsang A."/>
            <person name="Unkles S.E."/>
            <person name="van de Wiele N."/>
            <person name="van Rossen-Uffink D."/>
            <person name="Oliveira J.V."/>
            <person name="Vesth T.C."/>
            <person name="Visser J."/>
            <person name="Yu J.-H."/>
            <person name="Zhou M."/>
            <person name="Andersen M.R."/>
            <person name="Archer D.B."/>
            <person name="Baker S.E."/>
            <person name="Benoit I."/>
            <person name="Brakhage A.A."/>
            <person name="Braus G.H."/>
            <person name="Fischer R."/>
            <person name="Frisvad J.C."/>
            <person name="Goldman G.H."/>
            <person name="Houbraken J."/>
            <person name="Oakley B."/>
            <person name="Pocsi I."/>
            <person name="Scazzocchio C."/>
            <person name="Seiboth B."/>
            <person name="vanKuyk P.A."/>
            <person name="Wortman J."/>
            <person name="Dyer P.S."/>
            <person name="Grigoriev I.V."/>
        </authorList>
    </citation>
    <scope>NUCLEOTIDE SEQUENCE [LARGE SCALE GENOMIC DNA]</scope>
    <source>
        <strain evidence="11">CBS 583.65</strain>
    </source>
</reference>
<evidence type="ECO:0000256" key="8">
    <source>
        <dbReference type="SAM" id="SignalP"/>
    </source>
</evidence>
<name>A0A1L9PC41_ASPVE</name>
<feature type="compositionally biased region" description="Polar residues" evidence="7">
    <location>
        <begin position="563"/>
        <end position="583"/>
    </location>
</feature>
<dbReference type="Gene3D" id="1.10.540.10">
    <property type="entry name" value="Acyl-CoA dehydrogenase/oxidase, N-terminal domain"/>
    <property type="match status" value="1"/>
</dbReference>
<feature type="signal peptide" evidence="8">
    <location>
        <begin position="1"/>
        <end position="27"/>
    </location>
</feature>
<dbReference type="InterPro" id="IPR037069">
    <property type="entry name" value="AcylCoA_DH/ox_N_sf"/>
</dbReference>